<dbReference type="Proteomes" id="UP000751190">
    <property type="component" value="Unassembled WGS sequence"/>
</dbReference>
<evidence type="ECO:0000256" key="4">
    <source>
        <dbReference type="SAM" id="MobiDB-lite"/>
    </source>
</evidence>
<dbReference type="OrthoDB" id="120976at2759"/>
<dbReference type="SUPFAM" id="SSF52047">
    <property type="entry name" value="RNI-like"/>
    <property type="match status" value="1"/>
</dbReference>
<dbReference type="Gene3D" id="3.80.10.10">
    <property type="entry name" value="Ribonuclease Inhibitor"/>
    <property type="match status" value="2"/>
</dbReference>
<dbReference type="PROSITE" id="PS51257">
    <property type="entry name" value="PROKAR_LIPOPROTEIN"/>
    <property type="match status" value="1"/>
</dbReference>
<reference evidence="5" key="1">
    <citation type="submission" date="2021-05" db="EMBL/GenBank/DDBJ databases">
        <title>The genome of the haptophyte Pavlova lutheri (Diacronema luteri, Pavlovales) - a model for lipid biosynthesis in eukaryotic algae.</title>
        <authorList>
            <person name="Hulatt C.J."/>
            <person name="Posewitz M.C."/>
        </authorList>
    </citation>
    <scope>NUCLEOTIDE SEQUENCE</scope>
    <source>
        <strain evidence="5">NIVA-4/92</strain>
    </source>
</reference>
<evidence type="ECO:0000256" key="3">
    <source>
        <dbReference type="ARBA" id="ARBA00022737"/>
    </source>
</evidence>
<protein>
    <submittedName>
        <fullName evidence="5">Uncharacterized protein</fullName>
    </submittedName>
</protein>
<evidence type="ECO:0000313" key="6">
    <source>
        <dbReference type="Proteomes" id="UP000751190"/>
    </source>
</evidence>
<keyword evidence="3" id="KW-0677">Repeat</keyword>
<dbReference type="InterPro" id="IPR027038">
    <property type="entry name" value="RanGap"/>
</dbReference>
<dbReference type="Pfam" id="PF13516">
    <property type="entry name" value="LRR_6"/>
    <property type="match status" value="3"/>
</dbReference>
<sequence length="462" mass="49431">MVTRTQWDVPLASFLQQDVSSQTPVWAACTLRDLQAVACASREFCAAVYAWLRGQPRVHIELSDATPALGWYALRRCPSLRVLVVHAPEHSHAEVVEWRVDELRSAARLRLTASARAAMLIAPFVAQNVALERLVLDGLDGSHVEHSRAWLSRLGGRACAPGSCAEREVSFVRCELPATSLVFAGALLKHNDSARSLRACDIGLDAQGIGVLIESLRPGRKLRALALSQNPAVGDGGWAQIVRRVFSPHLPLRALILQANAIGELGARALGELLASTRTLQELDLLGNLLQNTGAVLLADGLRANGSLRILNLRSNRIGDTGAERLGLTLRTNRALRTLLLSWNRIGDRGAAALADGLHANSDLRELNLLENYISDEGARALRDGLATNSTLSCCSLQCNLVQGAIVAELEAWLASIHHDEPVLDDVGSDGDDVASSCTGGSALSSDSETEAAPDSCCTLSQ</sequence>
<dbReference type="GO" id="GO:0005634">
    <property type="term" value="C:nucleus"/>
    <property type="evidence" value="ECO:0007669"/>
    <property type="project" value="TreeGrafter"/>
</dbReference>
<dbReference type="GO" id="GO:0006913">
    <property type="term" value="P:nucleocytoplasmic transport"/>
    <property type="evidence" value="ECO:0007669"/>
    <property type="project" value="TreeGrafter"/>
</dbReference>
<dbReference type="GO" id="GO:0005096">
    <property type="term" value="F:GTPase activator activity"/>
    <property type="evidence" value="ECO:0007669"/>
    <property type="project" value="UniProtKB-KW"/>
</dbReference>
<feature type="region of interest" description="Disordered" evidence="4">
    <location>
        <begin position="425"/>
        <end position="462"/>
    </location>
</feature>
<name>A0A8J5XSE5_DIALT</name>
<gene>
    <name evidence="5" type="ORF">KFE25_006119</name>
</gene>
<evidence type="ECO:0000256" key="1">
    <source>
        <dbReference type="ARBA" id="ARBA00022468"/>
    </source>
</evidence>
<dbReference type="GO" id="GO:0005829">
    <property type="term" value="C:cytosol"/>
    <property type="evidence" value="ECO:0007669"/>
    <property type="project" value="TreeGrafter"/>
</dbReference>
<dbReference type="EMBL" id="JAGTXO010000002">
    <property type="protein sequence ID" value="KAG8469664.1"/>
    <property type="molecule type" value="Genomic_DNA"/>
</dbReference>
<feature type="compositionally biased region" description="Polar residues" evidence="4">
    <location>
        <begin position="438"/>
        <end position="447"/>
    </location>
</feature>
<accession>A0A8J5XSE5</accession>
<dbReference type="GO" id="GO:0031267">
    <property type="term" value="F:small GTPase binding"/>
    <property type="evidence" value="ECO:0007669"/>
    <property type="project" value="TreeGrafter"/>
</dbReference>
<evidence type="ECO:0000256" key="2">
    <source>
        <dbReference type="ARBA" id="ARBA00022614"/>
    </source>
</evidence>
<evidence type="ECO:0000313" key="5">
    <source>
        <dbReference type="EMBL" id="KAG8469664.1"/>
    </source>
</evidence>
<keyword evidence="6" id="KW-1185">Reference proteome</keyword>
<dbReference type="PANTHER" id="PTHR24113:SF12">
    <property type="entry name" value="RAN GTPASE-ACTIVATING PROTEIN 1"/>
    <property type="match status" value="1"/>
</dbReference>
<proteinExistence type="predicted"/>
<dbReference type="AlphaFoldDB" id="A0A8J5XSE5"/>
<organism evidence="5 6">
    <name type="scientific">Diacronema lutheri</name>
    <name type="common">Unicellular marine alga</name>
    <name type="synonym">Monochrysis lutheri</name>
    <dbReference type="NCBI Taxonomy" id="2081491"/>
    <lineage>
        <taxon>Eukaryota</taxon>
        <taxon>Haptista</taxon>
        <taxon>Haptophyta</taxon>
        <taxon>Pavlovophyceae</taxon>
        <taxon>Pavlovales</taxon>
        <taxon>Pavlovaceae</taxon>
        <taxon>Diacronema</taxon>
    </lineage>
</organism>
<dbReference type="PANTHER" id="PTHR24113">
    <property type="entry name" value="RAN GTPASE-ACTIVATING PROTEIN 1"/>
    <property type="match status" value="1"/>
</dbReference>
<dbReference type="InterPro" id="IPR001611">
    <property type="entry name" value="Leu-rich_rpt"/>
</dbReference>
<dbReference type="GO" id="GO:0048471">
    <property type="term" value="C:perinuclear region of cytoplasm"/>
    <property type="evidence" value="ECO:0007669"/>
    <property type="project" value="TreeGrafter"/>
</dbReference>
<dbReference type="SMART" id="SM00368">
    <property type="entry name" value="LRR_RI"/>
    <property type="match status" value="5"/>
</dbReference>
<comment type="caution">
    <text evidence="5">The sequence shown here is derived from an EMBL/GenBank/DDBJ whole genome shotgun (WGS) entry which is preliminary data.</text>
</comment>
<keyword evidence="1" id="KW-0343">GTPase activation</keyword>
<keyword evidence="2" id="KW-0433">Leucine-rich repeat</keyword>
<dbReference type="InterPro" id="IPR032675">
    <property type="entry name" value="LRR_dom_sf"/>
</dbReference>